<evidence type="ECO:0000256" key="1">
    <source>
        <dbReference type="SAM" id="MobiDB-lite"/>
    </source>
</evidence>
<feature type="region of interest" description="Disordered" evidence="1">
    <location>
        <begin position="173"/>
        <end position="196"/>
    </location>
</feature>
<dbReference type="AlphaFoldDB" id="A0A9P0PGQ0"/>
<name>A0A9P0PGQ0_ACAOB</name>
<keyword evidence="3" id="KW-1185">Reference proteome</keyword>
<dbReference type="OrthoDB" id="548795at2759"/>
<feature type="compositionally biased region" description="Basic and acidic residues" evidence="1">
    <location>
        <begin position="175"/>
        <end position="196"/>
    </location>
</feature>
<reference evidence="2" key="1">
    <citation type="submission" date="2022-03" db="EMBL/GenBank/DDBJ databases">
        <authorList>
            <person name="Sayadi A."/>
        </authorList>
    </citation>
    <scope>NUCLEOTIDE SEQUENCE</scope>
</reference>
<evidence type="ECO:0000313" key="3">
    <source>
        <dbReference type="Proteomes" id="UP001152888"/>
    </source>
</evidence>
<dbReference type="Proteomes" id="UP001152888">
    <property type="component" value="Unassembled WGS sequence"/>
</dbReference>
<accession>A0A9P0PGQ0</accession>
<gene>
    <name evidence="2" type="ORF">ACAOBT_LOCUS15208</name>
</gene>
<protein>
    <submittedName>
        <fullName evidence="2">Uncharacterized protein</fullName>
    </submittedName>
</protein>
<organism evidence="2 3">
    <name type="scientific">Acanthoscelides obtectus</name>
    <name type="common">Bean weevil</name>
    <name type="synonym">Bruchus obtectus</name>
    <dbReference type="NCBI Taxonomy" id="200917"/>
    <lineage>
        <taxon>Eukaryota</taxon>
        <taxon>Metazoa</taxon>
        <taxon>Ecdysozoa</taxon>
        <taxon>Arthropoda</taxon>
        <taxon>Hexapoda</taxon>
        <taxon>Insecta</taxon>
        <taxon>Pterygota</taxon>
        <taxon>Neoptera</taxon>
        <taxon>Endopterygota</taxon>
        <taxon>Coleoptera</taxon>
        <taxon>Polyphaga</taxon>
        <taxon>Cucujiformia</taxon>
        <taxon>Chrysomeloidea</taxon>
        <taxon>Chrysomelidae</taxon>
        <taxon>Bruchinae</taxon>
        <taxon>Bruchini</taxon>
        <taxon>Acanthoscelides</taxon>
    </lineage>
</organism>
<sequence length="196" mass="22398">MKLLVQISNVLKRLCPEWMIYNGTPPELISTLLDKSASVEDTAHALYKCLRQTYETVKMFVANNYDDTLSKVSFEHNSKKKMSHSVSLFPHSKDDTSLPDQANAIDQHLPEMELIEALIESPYTQTIESYYDLFLDVPQSVVDNDKVWPIPCDCVPYAIFSSIYDNVTELTGRQVDSKQKSQEELSEETDKDHSAR</sequence>
<proteinExistence type="predicted"/>
<dbReference type="EMBL" id="CAKOFQ010006927">
    <property type="protein sequence ID" value="CAH1982776.1"/>
    <property type="molecule type" value="Genomic_DNA"/>
</dbReference>
<evidence type="ECO:0000313" key="2">
    <source>
        <dbReference type="EMBL" id="CAH1982776.1"/>
    </source>
</evidence>
<comment type="caution">
    <text evidence="2">The sequence shown here is derived from an EMBL/GenBank/DDBJ whole genome shotgun (WGS) entry which is preliminary data.</text>
</comment>